<organism evidence="4 5">
    <name type="scientific">Staphylococcus americanisciuri</name>
    <dbReference type="NCBI Taxonomy" id="2973940"/>
    <lineage>
        <taxon>Bacteria</taxon>
        <taxon>Bacillati</taxon>
        <taxon>Bacillota</taxon>
        <taxon>Bacilli</taxon>
        <taxon>Bacillales</taxon>
        <taxon>Staphylococcaceae</taxon>
        <taxon>Staphylococcus</taxon>
    </lineage>
</organism>
<dbReference type="PANTHER" id="PTHR43479:SF11">
    <property type="entry name" value="ACREF_ENVCD OPERON REPRESSOR-RELATED"/>
    <property type="match status" value="1"/>
</dbReference>
<dbReference type="InterPro" id="IPR001647">
    <property type="entry name" value="HTH_TetR"/>
</dbReference>
<dbReference type="PROSITE" id="PS01081">
    <property type="entry name" value="HTH_TETR_1"/>
    <property type="match status" value="1"/>
</dbReference>
<evidence type="ECO:0000259" key="3">
    <source>
        <dbReference type="PROSITE" id="PS50977"/>
    </source>
</evidence>
<dbReference type="EMBL" id="JANUXY010000003">
    <property type="protein sequence ID" value="MCS4486130.1"/>
    <property type="molecule type" value="Genomic_DNA"/>
</dbReference>
<proteinExistence type="predicted"/>
<sequence length="184" mass="20897">MREKDSNKKLKILNATLDLVYTQGLSKLSMSKIAKTADVSPATIYIYFENKEDLINKLYLSTKETMSTAVFDSIDSQQDLKIQYYQILTNFITFIMQNKKAFLFLEQLHNAPVLDDETLQASDELFSTLSNLYQEGIDQKLLKPVSLIALSTATSSIAMEYVKLFHKELVTGTDEEINEVVSIC</sequence>
<name>A0ABT2F0Z3_9STAP</name>
<comment type="caution">
    <text evidence="4">The sequence shown here is derived from an EMBL/GenBank/DDBJ whole genome shotgun (WGS) entry which is preliminary data.</text>
</comment>
<dbReference type="PRINTS" id="PR00455">
    <property type="entry name" value="HTHTETR"/>
</dbReference>
<gene>
    <name evidence="4" type="ORF">NXS11_04395</name>
</gene>
<feature type="DNA-binding region" description="H-T-H motif" evidence="2">
    <location>
        <begin position="29"/>
        <end position="48"/>
    </location>
</feature>
<evidence type="ECO:0000256" key="1">
    <source>
        <dbReference type="ARBA" id="ARBA00023125"/>
    </source>
</evidence>
<dbReference type="PANTHER" id="PTHR43479">
    <property type="entry name" value="ACREF/ENVCD OPERON REPRESSOR-RELATED"/>
    <property type="match status" value="1"/>
</dbReference>
<dbReference type="InterPro" id="IPR009057">
    <property type="entry name" value="Homeodomain-like_sf"/>
</dbReference>
<evidence type="ECO:0000313" key="4">
    <source>
        <dbReference type="EMBL" id="MCS4486130.1"/>
    </source>
</evidence>
<dbReference type="Gene3D" id="1.10.357.10">
    <property type="entry name" value="Tetracycline Repressor, domain 2"/>
    <property type="match status" value="1"/>
</dbReference>
<protein>
    <submittedName>
        <fullName evidence="4">TetR/AcrR family transcriptional regulator</fullName>
    </submittedName>
</protein>
<evidence type="ECO:0000256" key="2">
    <source>
        <dbReference type="PROSITE-ProRule" id="PRU00335"/>
    </source>
</evidence>
<dbReference type="InterPro" id="IPR032551">
    <property type="entry name" value="BscR_C"/>
</dbReference>
<dbReference type="RefSeq" id="WP_259199297.1">
    <property type="nucleotide sequence ID" value="NZ_JANUXY010000003.1"/>
</dbReference>
<accession>A0ABT2F0Z3</accession>
<evidence type="ECO:0000313" key="5">
    <source>
        <dbReference type="Proteomes" id="UP001205609"/>
    </source>
</evidence>
<dbReference type="InterPro" id="IPR023772">
    <property type="entry name" value="DNA-bd_HTH_TetR-type_CS"/>
</dbReference>
<dbReference type="Pfam" id="PF16295">
    <property type="entry name" value="TetR_C_10"/>
    <property type="match status" value="1"/>
</dbReference>
<feature type="domain" description="HTH tetR-type" evidence="3">
    <location>
        <begin position="6"/>
        <end position="66"/>
    </location>
</feature>
<keyword evidence="5" id="KW-1185">Reference proteome</keyword>
<reference evidence="4 5" key="1">
    <citation type="journal article" date="2023" name="Int. J. Syst. Evol. Microbiol.">
        <title>Streptococcus sciuri sp. nov., Staphylococcus marylandisciuri sp. nov. and Staphylococcus americanisciuri sp. nov., isolated from faeces of eastern grey squirrel (Sciurus carolinensis).</title>
        <authorList>
            <person name="Volokhov D.V."/>
            <person name="Zagorodnyaya T.A."/>
            <person name="Furtak V.A."/>
            <person name="Nattanmai G."/>
            <person name="Randall L."/>
            <person name="Jose S."/>
            <person name="Gao Y."/>
            <person name="Eisenberg T."/>
            <person name="Delmonte P."/>
            <person name="Blom J."/>
            <person name="Mitchell K.K."/>
        </authorList>
    </citation>
    <scope>NUCLEOTIDE SEQUENCE [LARGE SCALE GENOMIC DNA]</scope>
    <source>
        <strain evidence="4 5">GRT3</strain>
    </source>
</reference>
<dbReference type="Proteomes" id="UP001205609">
    <property type="component" value="Unassembled WGS sequence"/>
</dbReference>
<dbReference type="PROSITE" id="PS50977">
    <property type="entry name" value="HTH_TETR_2"/>
    <property type="match status" value="1"/>
</dbReference>
<keyword evidence="1 2" id="KW-0238">DNA-binding</keyword>
<dbReference type="Pfam" id="PF00440">
    <property type="entry name" value="TetR_N"/>
    <property type="match status" value="1"/>
</dbReference>
<dbReference type="SUPFAM" id="SSF46689">
    <property type="entry name" value="Homeodomain-like"/>
    <property type="match status" value="1"/>
</dbReference>
<dbReference type="InterPro" id="IPR050624">
    <property type="entry name" value="HTH-type_Tx_Regulator"/>
</dbReference>